<dbReference type="Proteomes" id="UP000541444">
    <property type="component" value="Unassembled WGS sequence"/>
</dbReference>
<sequence length="321" mass="36738">MKKSDAEDFTAATKSESKKRIQLAKLCDFIDIDEITILEALFCDGVQRCLRPFDVSRRWVSRIIGFYLVGLTFVEVAHCDPAFSSHFACEDVSNYYASVEHKEGEALMKELSSIISTHHSLSYKQVEVRLGCSNGNYMGSDMVQNVSSMARNMFSSQLSDLGLLATFDDDVFVIMKDAIILAWDKRQDAFLGTCNVNDEIIGVVTSMVNSRSWLENLSHVSIWMKVLFSGIILDKLKSIDLFFCKDVVLVKQKKVGFPRKRRKWNMGLNHLYDDVWEPTRVSSNWGFHGFVVFIGDSTRELGVHFLKNETDWFDVFVRWKA</sequence>
<dbReference type="AlphaFoldDB" id="A0A7J7LIN1"/>
<keyword evidence="2" id="KW-1185">Reference proteome</keyword>
<gene>
    <name evidence="1" type="ORF">GIB67_023399</name>
</gene>
<proteinExistence type="predicted"/>
<organism evidence="1 2">
    <name type="scientific">Kingdonia uniflora</name>
    <dbReference type="NCBI Taxonomy" id="39325"/>
    <lineage>
        <taxon>Eukaryota</taxon>
        <taxon>Viridiplantae</taxon>
        <taxon>Streptophyta</taxon>
        <taxon>Embryophyta</taxon>
        <taxon>Tracheophyta</taxon>
        <taxon>Spermatophyta</taxon>
        <taxon>Magnoliopsida</taxon>
        <taxon>Ranunculales</taxon>
        <taxon>Circaeasteraceae</taxon>
        <taxon>Kingdonia</taxon>
    </lineage>
</organism>
<protein>
    <submittedName>
        <fullName evidence="1">Uncharacterized protein</fullName>
    </submittedName>
</protein>
<comment type="caution">
    <text evidence="1">The sequence shown here is derived from an EMBL/GenBank/DDBJ whole genome shotgun (WGS) entry which is preliminary data.</text>
</comment>
<dbReference type="EMBL" id="JACGCM010002261">
    <property type="protein sequence ID" value="KAF6142374.1"/>
    <property type="molecule type" value="Genomic_DNA"/>
</dbReference>
<evidence type="ECO:0000313" key="2">
    <source>
        <dbReference type="Proteomes" id="UP000541444"/>
    </source>
</evidence>
<accession>A0A7J7LIN1</accession>
<reference evidence="1 2" key="1">
    <citation type="journal article" date="2020" name="IScience">
        <title>Genome Sequencing of the Endangered Kingdonia uniflora (Circaeasteraceae, Ranunculales) Reveals Potential Mechanisms of Evolutionary Specialization.</title>
        <authorList>
            <person name="Sun Y."/>
            <person name="Deng T."/>
            <person name="Zhang A."/>
            <person name="Moore M.J."/>
            <person name="Landis J.B."/>
            <person name="Lin N."/>
            <person name="Zhang H."/>
            <person name="Zhang X."/>
            <person name="Huang J."/>
            <person name="Zhang X."/>
            <person name="Sun H."/>
            <person name="Wang H."/>
        </authorList>
    </citation>
    <scope>NUCLEOTIDE SEQUENCE [LARGE SCALE GENOMIC DNA]</scope>
    <source>
        <strain evidence="1">TB1705</strain>
        <tissue evidence="1">Leaf</tissue>
    </source>
</reference>
<dbReference type="OrthoDB" id="1751483at2759"/>
<evidence type="ECO:0000313" key="1">
    <source>
        <dbReference type="EMBL" id="KAF6142374.1"/>
    </source>
</evidence>
<name>A0A7J7LIN1_9MAGN</name>